<keyword evidence="1 2" id="KW-0808">Transferase</keyword>
<name>A0ABY4AGM6_9BURK</name>
<evidence type="ECO:0000313" key="3">
    <source>
        <dbReference type="Proteomes" id="UP000831607"/>
    </source>
</evidence>
<dbReference type="PANTHER" id="PTHR31480">
    <property type="entry name" value="BIFUNCTIONAL LYCOPENE CYCLASE/PHYTOENE SYNTHASE"/>
    <property type="match status" value="1"/>
</dbReference>
<proteinExistence type="predicted"/>
<dbReference type="GO" id="GO:0016740">
    <property type="term" value="F:transferase activity"/>
    <property type="evidence" value="ECO:0007669"/>
    <property type="project" value="UniProtKB-KW"/>
</dbReference>
<dbReference type="CDD" id="cd00683">
    <property type="entry name" value="Trans_IPPS_HH"/>
    <property type="match status" value="1"/>
</dbReference>
<dbReference type="NCBIfam" id="TIGR03465">
    <property type="entry name" value="HpnD"/>
    <property type="match status" value="1"/>
</dbReference>
<dbReference type="SFLD" id="SFLDG01212">
    <property type="entry name" value="Phytoene_synthase_like"/>
    <property type="match status" value="1"/>
</dbReference>
<dbReference type="SUPFAM" id="SSF48576">
    <property type="entry name" value="Terpenoid synthases"/>
    <property type="match status" value="1"/>
</dbReference>
<reference evidence="2 3" key="1">
    <citation type="submission" date="2020-11" db="EMBL/GenBank/DDBJ databases">
        <title>Algicoccus daihaiensis sp.nov., isolated from Daihai Lake in Inner Mongolia.</title>
        <authorList>
            <person name="Kai J."/>
        </authorList>
    </citation>
    <scope>NUCLEOTIDE SEQUENCE [LARGE SCALE GENOMIC DNA]</scope>
    <source>
        <strain evidence="3">f23</strain>
    </source>
</reference>
<dbReference type="InterPro" id="IPR017828">
    <property type="entry name" value="SQ_synth_HpnD-like"/>
</dbReference>
<organism evidence="2 3">
    <name type="scientific">Orrella daihaiensis</name>
    <dbReference type="NCBI Taxonomy" id="2782176"/>
    <lineage>
        <taxon>Bacteria</taxon>
        <taxon>Pseudomonadati</taxon>
        <taxon>Pseudomonadota</taxon>
        <taxon>Betaproteobacteria</taxon>
        <taxon>Burkholderiales</taxon>
        <taxon>Alcaligenaceae</taxon>
        <taxon>Orrella</taxon>
    </lineage>
</organism>
<dbReference type="EMBL" id="CP063982">
    <property type="protein sequence ID" value="UOD49440.1"/>
    <property type="molecule type" value="Genomic_DNA"/>
</dbReference>
<sequence>MTPDEYCQDKAARSGSSFYYAFLFLPPERRRAITALYAFCREVDDVVDECTDAGIARTKLAWWRTQVAQMFEGKPTHPVARALEPHLLAFDITEARLQAVITGMEMDLDLSRYNSWENLEQYCWHAAGVVGELSAGIFGYQEPETLVYASKLGLAFQMTNIIRDVGDDARRGRIYLPLDELAQFNVKASDIMAGKHTAEFENLIKFQANRARTLYRDAAEHLPAIDQRRQRPGLMMAAIYATLLDEIEDEDWQVLDRRIALTPVRKLWLAWRNWVWGGKPALKQLRRAADST</sequence>
<dbReference type="InterPro" id="IPR008949">
    <property type="entry name" value="Isoprenoid_synthase_dom_sf"/>
</dbReference>
<dbReference type="InterPro" id="IPR033904">
    <property type="entry name" value="Trans_IPPS_HH"/>
</dbReference>
<accession>A0ABY4AGM6</accession>
<dbReference type="RefSeq" id="WP_243477601.1">
    <property type="nucleotide sequence ID" value="NZ_CP063982.1"/>
</dbReference>
<dbReference type="Pfam" id="PF00494">
    <property type="entry name" value="SQS_PSY"/>
    <property type="match status" value="1"/>
</dbReference>
<dbReference type="SFLD" id="SFLDG01018">
    <property type="entry name" value="Squalene/Phytoene_Synthase_Lik"/>
    <property type="match status" value="1"/>
</dbReference>
<protein>
    <submittedName>
        <fullName evidence="2">Presqualene diphosphate synthase HpnD</fullName>
        <ecNumber evidence="2">2.5.1.103</ecNumber>
    </submittedName>
</protein>
<dbReference type="InterPro" id="IPR002060">
    <property type="entry name" value="Squ/phyt_synthse"/>
</dbReference>
<dbReference type="EC" id="2.5.1.103" evidence="2"/>
<dbReference type="Gene3D" id="1.10.600.10">
    <property type="entry name" value="Farnesyl Diphosphate Synthase"/>
    <property type="match status" value="1"/>
</dbReference>
<dbReference type="SFLD" id="SFLDS00005">
    <property type="entry name" value="Isoprenoid_Synthase_Type_I"/>
    <property type="match status" value="1"/>
</dbReference>
<evidence type="ECO:0000313" key="2">
    <source>
        <dbReference type="EMBL" id="UOD49440.1"/>
    </source>
</evidence>
<dbReference type="Proteomes" id="UP000831607">
    <property type="component" value="Chromosome"/>
</dbReference>
<keyword evidence="3" id="KW-1185">Reference proteome</keyword>
<dbReference type="InterPro" id="IPR019845">
    <property type="entry name" value="Squalene/phytoene_synthase_CS"/>
</dbReference>
<gene>
    <name evidence="2" type="primary">hpnD</name>
    <name evidence="2" type="ORF">DHf2319_08070</name>
</gene>
<evidence type="ECO:0000256" key="1">
    <source>
        <dbReference type="ARBA" id="ARBA00022679"/>
    </source>
</evidence>
<dbReference type="PROSITE" id="PS01045">
    <property type="entry name" value="SQUALEN_PHYTOEN_SYN_2"/>
    <property type="match status" value="1"/>
</dbReference>
<dbReference type="InterPro" id="IPR044843">
    <property type="entry name" value="Trans_IPPS_bact-type"/>
</dbReference>